<evidence type="ECO:0000259" key="3">
    <source>
        <dbReference type="SMART" id="SM00822"/>
    </source>
</evidence>
<dbReference type="PANTHER" id="PTHR43477">
    <property type="entry name" value="DIHYDROANTICAPSIN 7-DEHYDROGENASE"/>
    <property type="match status" value="1"/>
</dbReference>
<evidence type="ECO:0000313" key="5">
    <source>
        <dbReference type="Proteomes" id="UP001371218"/>
    </source>
</evidence>
<dbReference type="PANTHER" id="PTHR43477:SF1">
    <property type="entry name" value="DIHYDROANTICAPSIN 7-DEHYDROGENASE"/>
    <property type="match status" value="1"/>
</dbReference>
<dbReference type="InterPro" id="IPR036291">
    <property type="entry name" value="NAD(P)-bd_dom_sf"/>
</dbReference>
<gene>
    <name evidence="4" type="ORF">AACH06_24760</name>
</gene>
<dbReference type="SMART" id="SM00822">
    <property type="entry name" value="PKS_KR"/>
    <property type="match status" value="1"/>
</dbReference>
<keyword evidence="2" id="KW-0560">Oxidoreductase</keyword>
<accession>A0ABU9C037</accession>
<dbReference type="InterPro" id="IPR057326">
    <property type="entry name" value="KR_dom"/>
</dbReference>
<evidence type="ECO:0000313" key="4">
    <source>
        <dbReference type="EMBL" id="MEK8034048.1"/>
    </source>
</evidence>
<dbReference type="RefSeq" id="WP_341428472.1">
    <property type="nucleotide sequence ID" value="NZ_JBBUTG010000024.1"/>
</dbReference>
<dbReference type="CDD" id="cd05233">
    <property type="entry name" value="SDR_c"/>
    <property type="match status" value="1"/>
</dbReference>
<dbReference type="Proteomes" id="UP001371218">
    <property type="component" value="Unassembled WGS sequence"/>
</dbReference>
<name>A0ABU9C037_9BURK</name>
<protein>
    <submittedName>
        <fullName evidence="4">SDR family oxidoreductase</fullName>
    </submittedName>
</protein>
<keyword evidence="5" id="KW-1185">Reference proteome</keyword>
<dbReference type="Pfam" id="PF13561">
    <property type="entry name" value="adh_short_C2"/>
    <property type="match status" value="1"/>
</dbReference>
<comment type="similarity">
    <text evidence="1">Belongs to the short-chain dehydrogenases/reductases (SDR) family.</text>
</comment>
<dbReference type="PROSITE" id="PS00061">
    <property type="entry name" value="ADH_SHORT"/>
    <property type="match status" value="1"/>
</dbReference>
<dbReference type="Gene3D" id="3.40.50.720">
    <property type="entry name" value="NAD(P)-binding Rossmann-like Domain"/>
    <property type="match status" value="1"/>
</dbReference>
<sequence length="249" mass="25961">MNRFTQKTLLVTGGTSGIGLATAQRLADEGARVIVTGSRPASLDAARAVLGDRAHYLLNDAGDPAAAQALAAAIQAITPRLDGAFFNAGFGRFQPLEDVTADEFDAQYAVNVRGPLLQARALSPLLSEGAALLLNTSVAREKGFSTMAIYASTKGAVRTLTRVLAREFAPRHIRVNAVSPGPIETSFFDRTGMPATAVAEFGQAVLQQVPLGRFGRPDEVAAVAAFLLSSDASFVTGAEYAVDGGIAQL</sequence>
<evidence type="ECO:0000256" key="2">
    <source>
        <dbReference type="ARBA" id="ARBA00023002"/>
    </source>
</evidence>
<feature type="domain" description="Ketoreductase" evidence="3">
    <location>
        <begin position="7"/>
        <end position="181"/>
    </location>
</feature>
<dbReference type="InterPro" id="IPR002347">
    <property type="entry name" value="SDR_fam"/>
</dbReference>
<dbReference type="InterPro" id="IPR020904">
    <property type="entry name" value="Sc_DH/Rdtase_CS"/>
</dbReference>
<dbReference type="InterPro" id="IPR051122">
    <property type="entry name" value="SDR_DHRS6-like"/>
</dbReference>
<reference evidence="4 5" key="1">
    <citation type="submission" date="2024-04" db="EMBL/GenBank/DDBJ databases">
        <title>Novel species of the genus Ideonella isolated from streams.</title>
        <authorList>
            <person name="Lu H."/>
        </authorList>
    </citation>
    <scope>NUCLEOTIDE SEQUENCE [LARGE SCALE GENOMIC DNA]</scope>
    <source>
        <strain evidence="4 5">DXS29W</strain>
    </source>
</reference>
<dbReference type="SUPFAM" id="SSF51735">
    <property type="entry name" value="NAD(P)-binding Rossmann-fold domains"/>
    <property type="match status" value="1"/>
</dbReference>
<proteinExistence type="inferred from homology"/>
<dbReference type="PRINTS" id="PR00081">
    <property type="entry name" value="GDHRDH"/>
</dbReference>
<comment type="caution">
    <text evidence="4">The sequence shown here is derived from an EMBL/GenBank/DDBJ whole genome shotgun (WGS) entry which is preliminary data.</text>
</comment>
<dbReference type="EMBL" id="JBBUTG010000024">
    <property type="protein sequence ID" value="MEK8034048.1"/>
    <property type="molecule type" value="Genomic_DNA"/>
</dbReference>
<evidence type="ECO:0000256" key="1">
    <source>
        <dbReference type="ARBA" id="ARBA00006484"/>
    </source>
</evidence>
<organism evidence="4 5">
    <name type="scientific">Ideonella lacteola</name>
    <dbReference type="NCBI Taxonomy" id="2984193"/>
    <lineage>
        <taxon>Bacteria</taxon>
        <taxon>Pseudomonadati</taxon>
        <taxon>Pseudomonadota</taxon>
        <taxon>Betaproteobacteria</taxon>
        <taxon>Burkholderiales</taxon>
        <taxon>Sphaerotilaceae</taxon>
        <taxon>Ideonella</taxon>
    </lineage>
</organism>